<proteinExistence type="predicted"/>
<sequence>MIWEGLAVEIIKIFWSHGYFVDNRWLQMIHDNWWCHWVAYKTKVTLQDVDKQIEDLIQEAEVDEPVFWEEEGDTPLGGKMGLRAPWLDKEEN</sequence>
<evidence type="ECO:0000313" key="2">
    <source>
        <dbReference type="EMBL" id="HAW75166.1"/>
    </source>
</evidence>
<gene>
    <name evidence="2" type="ORF">DCW74_05435</name>
</gene>
<reference evidence="2 3" key="1">
    <citation type="journal article" date="2018" name="Nat. Biotechnol.">
        <title>A standardized bacterial taxonomy based on genome phylogeny substantially revises the tree of life.</title>
        <authorList>
            <person name="Parks D.H."/>
            <person name="Chuvochina M."/>
            <person name="Waite D.W."/>
            <person name="Rinke C."/>
            <person name="Skarshewski A."/>
            <person name="Chaumeil P.A."/>
            <person name="Hugenholtz P."/>
        </authorList>
    </citation>
    <scope>NUCLEOTIDE SEQUENCE [LARGE SCALE GENOMIC DNA]</scope>
    <source>
        <strain evidence="2">UBA11978</strain>
    </source>
</reference>
<dbReference type="Proteomes" id="UP000263517">
    <property type="component" value="Unassembled WGS sequence"/>
</dbReference>
<protein>
    <submittedName>
        <fullName evidence="2">Uncharacterized protein</fullName>
    </submittedName>
</protein>
<feature type="region of interest" description="Disordered" evidence="1">
    <location>
        <begin position="70"/>
        <end position="92"/>
    </location>
</feature>
<name>A0A350P1J9_9ALTE</name>
<evidence type="ECO:0000256" key="1">
    <source>
        <dbReference type="SAM" id="MobiDB-lite"/>
    </source>
</evidence>
<dbReference type="EMBL" id="DNAN01000186">
    <property type="protein sequence ID" value="HAW75166.1"/>
    <property type="molecule type" value="Genomic_DNA"/>
</dbReference>
<comment type="caution">
    <text evidence="2">The sequence shown here is derived from an EMBL/GenBank/DDBJ whole genome shotgun (WGS) entry which is preliminary data.</text>
</comment>
<evidence type="ECO:0000313" key="3">
    <source>
        <dbReference type="Proteomes" id="UP000263517"/>
    </source>
</evidence>
<accession>A0A350P1J9</accession>
<dbReference type="AlphaFoldDB" id="A0A350P1J9"/>
<organism evidence="2 3">
    <name type="scientific">Alteromonas australica</name>
    <dbReference type="NCBI Taxonomy" id="589873"/>
    <lineage>
        <taxon>Bacteria</taxon>
        <taxon>Pseudomonadati</taxon>
        <taxon>Pseudomonadota</taxon>
        <taxon>Gammaproteobacteria</taxon>
        <taxon>Alteromonadales</taxon>
        <taxon>Alteromonadaceae</taxon>
        <taxon>Alteromonas/Salinimonas group</taxon>
        <taxon>Alteromonas</taxon>
    </lineage>
</organism>